<comment type="subcellular location">
    <subcellularLocation>
        <location evidence="1">Cytoplasm</location>
    </subcellularLocation>
</comment>
<dbReference type="InterPro" id="IPR030045">
    <property type="entry name" value="CTNNAL1"/>
</dbReference>
<evidence type="ECO:0000256" key="1">
    <source>
        <dbReference type="ARBA" id="ARBA00004496"/>
    </source>
</evidence>
<dbReference type="PANTHER" id="PTHR46342">
    <property type="entry name" value="ALPHA-CATULIN"/>
    <property type="match status" value="1"/>
</dbReference>
<evidence type="ECO:0000256" key="4">
    <source>
        <dbReference type="SAM" id="MobiDB-lite"/>
    </source>
</evidence>
<protein>
    <recommendedName>
        <fullName evidence="7">Alpha-catenin</fullName>
    </recommendedName>
</protein>
<dbReference type="InterPro" id="IPR006077">
    <property type="entry name" value="Vinculin/catenin"/>
</dbReference>
<keyword evidence="3" id="KW-0963">Cytoplasm</keyword>
<dbReference type="Gene3D" id="1.20.120.230">
    <property type="entry name" value="Alpha-catenin/vinculin-like"/>
    <property type="match status" value="4"/>
</dbReference>
<dbReference type="GO" id="GO:0045296">
    <property type="term" value="F:cadherin binding"/>
    <property type="evidence" value="ECO:0007669"/>
    <property type="project" value="InterPro"/>
</dbReference>
<proteinExistence type="inferred from homology"/>
<evidence type="ECO:0000313" key="5">
    <source>
        <dbReference type="EMBL" id="CAH3152525.1"/>
    </source>
</evidence>
<feature type="compositionally biased region" description="Low complexity" evidence="4">
    <location>
        <begin position="526"/>
        <end position="542"/>
    </location>
</feature>
<feature type="region of interest" description="Disordered" evidence="4">
    <location>
        <begin position="508"/>
        <end position="555"/>
    </location>
</feature>
<dbReference type="GO" id="GO:0007155">
    <property type="term" value="P:cell adhesion"/>
    <property type="evidence" value="ECO:0007669"/>
    <property type="project" value="InterPro"/>
</dbReference>
<dbReference type="Pfam" id="PF01044">
    <property type="entry name" value="Vinculin"/>
    <property type="match status" value="2"/>
</dbReference>
<dbReference type="Proteomes" id="UP001159428">
    <property type="component" value="Unassembled WGS sequence"/>
</dbReference>
<dbReference type="Gene3D" id="6.10.250.2510">
    <property type="match status" value="1"/>
</dbReference>
<evidence type="ECO:0000313" key="6">
    <source>
        <dbReference type="Proteomes" id="UP001159428"/>
    </source>
</evidence>
<keyword evidence="6" id="KW-1185">Reference proteome</keyword>
<dbReference type="PANTHER" id="PTHR46342:SF1">
    <property type="entry name" value="ALPHA-CATULIN"/>
    <property type="match status" value="1"/>
</dbReference>
<dbReference type="InterPro" id="IPR001033">
    <property type="entry name" value="Alpha_catenin"/>
</dbReference>
<dbReference type="InterPro" id="IPR036723">
    <property type="entry name" value="Alpha-catenin/vinculin-like_sf"/>
</dbReference>
<organism evidence="5 6">
    <name type="scientific">Pocillopora meandrina</name>
    <dbReference type="NCBI Taxonomy" id="46732"/>
    <lineage>
        <taxon>Eukaryota</taxon>
        <taxon>Metazoa</taxon>
        <taxon>Cnidaria</taxon>
        <taxon>Anthozoa</taxon>
        <taxon>Hexacorallia</taxon>
        <taxon>Scleractinia</taxon>
        <taxon>Astrocoeniina</taxon>
        <taxon>Pocilloporidae</taxon>
        <taxon>Pocillopora</taxon>
    </lineage>
</organism>
<sequence>MAKWDSKNLEIRSKSVEQTLVPLVTQITTLVNHKDHGRRSERALKAIHEIGRVVAIAVDRFVSVGEQIASENEDVAEEMRTACEEAKKSGQTIFNLTSFTCDSINGDGVPNGTDKTSMVRAARSLLSAVTRVLIIADSVVVKRLLAAVKKVDDRLKQLETVNTFTDFVQAFSQFGSDMVELAHLSGDRQNDLKDDTLKAEMGAARSILEKSTMMLLTTSKTCLRHPDSRSAKGNREGVFKKMREAMATITSVVQDEPKEEEGEKGCLAMDLGHFEACLEAYKQSSPDDSESKIQFQRAFANILDDVQSVIDSPHTRKEKREKIVALCENAQDIMKDILERQKNNKNEDATGIDTLDMALQRICKTSKDLRHEVHQVATDQVFETFSHLGHKKSLPALRNAAASGSSAQLESLANVFTQDAKRLQEVSRVTRNMASNKPMAITAKKVEENIDTLCPQVIHAARTLAAHPVSKIAQENMEVFVDVWEAQVEELGKVLRLITAGGDPSKNVLAEEESQGLRKTSESRVEQLLQKSSSRRSSSASVEENEEPEKAVVDSQEQEKLGKLITNVNLMTSQLELHYFEDTDNEIVIRAREMSEMVSEMYLFTRGEGSLKTTEDLFEASQNFADAGKALHRVARKYASKAEENPMKKELLRYVDKIPAYCHQLLFTSRSLAVGQSACCRKVWGVMHLTKNVIKIVARVVNSCYLLAERNSPLKLPPDQRLWQIDESIFSEESSLGTLSRRSSLQSLENNESELRTTVEDSNGVVMKTEL</sequence>
<reference evidence="5 6" key="1">
    <citation type="submission" date="2022-05" db="EMBL/GenBank/DDBJ databases">
        <authorList>
            <consortium name="Genoscope - CEA"/>
            <person name="William W."/>
        </authorList>
    </citation>
    <scope>NUCLEOTIDE SEQUENCE [LARGE SCALE GENOMIC DNA]</scope>
</reference>
<dbReference type="GO" id="GO:0051015">
    <property type="term" value="F:actin filament binding"/>
    <property type="evidence" value="ECO:0007669"/>
    <property type="project" value="InterPro"/>
</dbReference>
<evidence type="ECO:0000256" key="2">
    <source>
        <dbReference type="ARBA" id="ARBA00008376"/>
    </source>
</evidence>
<comment type="caution">
    <text evidence="5">The sequence shown here is derived from an EMBL/GenBank/DDBJ whole genome shotgun (WGS) entry which is preliminary data.</text>
</comment>
<evidence type="ECO:0000256" key="3">
    <source>
        <dbReference type="ARBA" id="ARBA00022490"/>
    </source>
</evidence>
<dbReference type="SUPFAM" id="SSF47220">
    <property type="entry name" value="alpha-catenin/vinculin-like"/>
    <property type="match status" value="3"/>
</dbReference>
<dbReference type="AlphaFoldDB" id="A0AAU9XMS2"/>
<gene>
    <name evidence="5" type="ORF">PMEA_00026715</name>
</gene>
<dbReference type="GO" id="GO:0005737">
    <property type="term" value="C:cytoplasm"/>
    <property type="evidence" value="ECO:0007669"/>
    <property type="project" value="UniProtKB-SubCell"/>
</dbReference>
<dbReference type="GO" id="GO:0007266">
    <property type="term" value="P:Rho protein signal transduction"/>
    <property type="evidence" value="ECO:0007669"/>
    <property type="project" value="InterPro"/>
</dbReference>
<dbReference type="EMBL" id="CALNXJ010000051">
    <property type="protein sequence ID" value="CAH3152525.1"/>
    <property type="molecule type" value="Genomic_DNA"/>
</dbReference>
<evidence type="ECO:0008006" key="7">
    <source>
        <dbReference type="Google" id="ProtNLM"/>
    </source>
</evidence>
<comment type="similarity">
    <text evidence="2">Belongs to the vinculin/alpha-catenin family.</text>
</comment>
<name>A0AAU9XMS2_9CNID</name>
<dbReference type="PRINTS" id="PR00805">
    <property type="entry name" value="ALPHACATENIN"/>
</dbReference>
<feature type="compositionally biased region" description="Basic and acidic residues" evidence="4">
    <location>
        <begin position="515"/>
        <end position="525"/>
    </location>
</feature>
<accession>A0AAU9XMS2</accession>